<evidence type="ECO:0000313" key="2">
    <source>
        <dbReference type="EMBL" id="PHX53607.1"/>
    </source>
</evidence>
<reference evidence="2" key="1">
    <citation type="submission" date="2017-10" db="EMBL/GenBank/DDBJ databases">
        <title>Draft genome sequence of the planktic cyanobacteria Tychonema bourrellyi isolated from alpine lentic freshwater.</title>
        <authorList>
            <person name="Tett A."/>
            <person name="Armanini F."/>
            <person name="Asnicar F."/>
            <person name="Boscaini A."/>
            <person name="Pasolli E."/>
            <person name="Zolfo M."/>
            <person name="Donati C."/>
            <person name="Salmaso N."/>
            <person name="Segata N."/>
        </authorList>
    </citation>
    <scope>NUCLEOTIDE SEQUENCE</scope>
    <source>
        <strain evidence="2">FEM_GT703</strain>
    </source>
</reference>
<dbReference type="PANTHER" id="PTHR42663">
    <property type="entry name" value="HYDROLASE C777.06C-RELATED-RELATED"/>
    <property type="match status" value="1"/>
</dbReference>
<dbReference type="RefSeq" id="WP_096831503.1">
    <property type="nucleotide sequence ID" value="NZ_NXIB02000173.1"/>
</dbReference>
<dbReference type="CDD" id="cd07715">
    <property type="entry name" value="TaR3-like_MBL-fold"/>
    <property type="match status" value="1"/>
</dbReference>
<gene>
    <name evidence="2" type="ORF">CP500_020570</name>
</gene>
<dbReference type="Gene3D" id="3.60.15.10">
    <property type="entry name" value="Ribonuclease Z/Hydroxyacylglutathione hydrolase-like"/>
    <property type="match status" value="1"/>
</dbReference>
<dbReference type="EMBL" id="NXIB02000173">
    <property type="protein sequence ID" value="PHX53607.1"/>
    <property type="molecule type" value="Genomic_DNA"/>
</dbReference>
<accession>A0A2G4EWQ9</accession>
<dbReference type="InterPro" id="IPR001279">
    <property type="entry name" value="Metallo-B-lactamas"/>
</dbReference>
<evidence type="ECO:0000259" key="1">
    <source>
        <dbReference type="SMART" id="SM00849"/>
    </source>
</evidence>
<name>A0A2G4EWQ9_9CYAN</name>
<organism evidence="2 3">
    <name type="scientific">Tychonema bourrellyi FEM_GT703</name>
    <dbReference type="NCBI Taxonomy" id="2040638"/>
    <lineage>
        <taxon>Bacteria</taxon>
        <taxon>Bacillati</taxon>
        <taxon>Cyanobacteriota</taxon>
        <taxon>Cyanophyceae</taxon>
        <taxon>Oscillatoriophycideae</taxon>
        <taxon>Oscillatoriales</taxon>
        <taxon>Microcoleaceae</taxon>
        <taxon>Tychonema</taxon>
    </lineage>
</organism>
<comment type="caution">
    <text evidence="2">The sequence shown here is derived from an EMBL/GenBank/DDBJ whole genome shotgun (WGS) entry which is preliminary data.</text>
</comment>
<dbReference type="Pfam" id="PF12706">
    <property type="entry name" value="Lactamase_B_2"/>
    <property type="match status" value="1"/>
</dbReference>
<dbReference type="PANTHER" id="PTHR42663:SF4">
    <property type="entry name" value="SLL1036 PROTEIN"/>
    <property type="match status" value="1"/>
</dbReference>
<protein>
    <submittedName>
        <fullName evidence="2">MBL fold metallo-hydrolase</fullName>
    </submittedName>
</protein>
<proteinExistence type="predicted"/>
<dbReference type="InterPro" id="IPR036866">
    <property type="entry name" value="RibonucZ/Hydroxyglut_hydro"/>
</dbReference>
<evidence type="ECO:0000313" key="3">
    <source>
        <dbReference type="Proteomes" id="UP000226442"/>
    </source>
</evidence>
<dbReference type="Proteomes" id="UP000226442">
    <property type="component" value="Unassembled WGS sequence"/>
</dbReference>
<feature type="domain" description="Metallo-beta-lactamase" evidence="1">
    <location>
        <begin position="53"/>
        <end position="245"/>
    </location>
</feature>
<dbReference type="GO" id="GO:0016787">
    <property type="term" value="F:hydrolase activity"/>
    <property type="evidence" value="ECO:0007669"/>
    <property type="project" value="UniProtKB-KW"/>
</dbReference>
<dbReference type="SUPFAM" id="SSF56281">
    <property type="entry name" value="Metallo-hydrolase/oxidoreductase"/>
    <property type="match status" value="1"/>
</dbReference>
<sequence length="304" mass="34315">MEISLSSVVATPFDDCPQPSESIQGIDDFVVQFWGVRGSVPTPGSETLRYGGNTSCLEMRVGGKRLIFDGGTGLRMLGDQLLQEMPVQAYMFFTHYHWDHIQGFPLFAPAFIRGNRFDIYGATPPGGDCLKRHFVERVLHSNSPVPLMGLPADLNFHELHHNQTMMLDDIEIRTGSLNHPNTAMGYRVTWQGRSVVYCSDTEHFPDRLDENIYNLALDADVLIYDAMYTDEEYHNPKSPKIGWGHSTWQEAVRMGKEARVKRVVIFHHDPAHSDDFLDRIAEEVQVASPKAVMAREGLILQIGI</sequence>
<dbReference type="AlphaFoldDB" id="A0A2G4EWQ9"/>
<dbReference type="OrthoDB" id="9800940at2"/>
<dbReference type="SMART" id="SM00849">
    <property type="entry name" value="Lactamase_B"/>
    <property type="match status" value="1"/>
</dbReference>
<keyword evidence="3" id="KW-1185">Reference proteome</keyword>